<keyword evidence="1" id="KW-1133">Transmembrane helix</keyword>
<keyword evidence="3" id="KW-1185">Reference proteome</keyword>
<sequence>MDINLKPRKILLILLVICSVQFVLSIIRLIIENHARSVGFISFLITAVFLGLAVVITIDLFSRERRIISGKIINKEGKIIHVLSDDGKMQRFKIIVPEVLELLEADQRIEITSTNITNIPSKIILIDVEQSLIMK</sequence>
<gene>
    <name evidence="2" type="ORF">ACFFJ8_23745</name>
</gene>
<proteinExistence type="predicted"/>
<dbReference type="EMBL" id="JBHLVF010000041">
    <property type="protein sequence ID" value="MFC0394363.1"/>
    <property type="molecule type" value="Genomic_DNA"/>
</dbReference>
<dbReference type="Proteomes" id="UP001589818">
    <property type="component" value="Unassembled WGS sequence"/>
</dbReference>
<keyword evidence="1" id="KW-0472">Membrane</keyword>
<comment type="caution">
    <text evidence="2">The sequence shown here is derived from an EMBL/GenBank/DDBJ whole genome shotgun (WGS) entry which is preliminary data.</text>
</comment>
<dbReference type="RefSeq" id="WP_204815511.1">
    <property type="nucleotide sequence ID" value="NZ_JANHOF010000001.1"/>
</dbReference>
<feature type="transmembrane region" description="Helical" evidence="1">
    <location>
        <begin position="37"/>
        <end position="61"/>
    </location>
</feature>
<reference evidence="2 3" key="1">
    <citation type="submission" date="2024-09" db="EMBL/GenBank/DDBJ databases">
        <authorList>
            <person name="Sun Q."/>
            <person name="Mori K."/>
        </authorList>
    </citation>
    <scope>NUCLEOTIDE SEQUENCE [LARGE SCALE GENOMIC DNA]</scope>
    <source>
        <strain evidence="2 3">CCM 4839</strain>
    </source>
</reference>
<name>A0ABV6JII7_9BACL</name>
<feature type="transmembrane region" description="Helical" evidence="1">
    <location>
        <begin position="12"/>
        <end position="31"/>
    </location>
</feature>
<protein>
    <submittedName>
        <fullName evidence="2">Uncharacterized protein</fullName>
    </submittedName>
</protein>
<evidence type="ECO:0000313" key="2">
    <source>
        <dbReference type="EMBL" id="MFC0394363.1"/>
    </source>
</evidence>
<organism evidence="2 3">
    <name type="scientific">Paenibacillus mendelii</name>
    <dbReference type="NCBI Taxonomy" id="206163"/>
    <lineage>
        <taxon>Bacteria</taxon>
        <taxon>Bacillati</taxon>
        <taxon>Bacillota</taxon>
        <taxon>Bacilli</taxon>
        <taxon>Bacillales</taxon>
        <taxon>Paenibacillaceae</taxon>
        <taxon>Paenibacillus</taxon>
    </lineage>
</organism>
<keyword evidence="1" id="KW-0812">Transmembrane</keyword>
<evidence type="ECO:0000256" key="1">
    <source>
        <dbReference type="SAM" id="Phobius"/>
    </source>
</evidence>
<accession>A0ABV6JII7</accession>
<evidence type="ECO:0000313" key="3">
    <source>
        <dbReference type="Proteomes" id="UP001589818"/>
    </source>
</evidence>